<dbReference type="InterPro" id="IPR017853">
    <property type="entry name" value="GH"/>
</dbReference>
<organism evidence="5">
    <name type="scientific">Telmatobacter sp. DSM 110680</name>
    <dbReference type="NCBI Taxonomy" id="3036704"/>
    <lineage>
        <taxon>Bacteria</taxon>
        <taxon>Pseudomonadati</taxon>
        <taxon>Acidobacteriota</taxon>
        <taxon>Terriglobia</taxon>
        <taxon>Terriglobales</taxon>
        <taxon>Acidobacteriaceae</taxon>
        <taxon>Telmatobacter</taxon>
    </lineage>
</organism>
<name>A0AAU7DR94_9BACT</name>
<dbReference type="GO" id="GO:0046556">
    <property type="term" value="F:alpha-L-arabinofuranosidase activity"/>
    <property type="evidence" value="ECO:0007669"/>
    <property type="project" value="TreeGrafter"/>
</dbReference>
<dbReference type="Gene3D" id="2.60.40.10">
    <property type="entry name" value="Immunoglobulins"/>
    <property type="match status" value="1"/>
</dbReference>
<dbReference type="Gene3D" id="3.40.50.1700">
    <property type="entry name" value="Glycoside hydrolase family 3 C-terminal domain"/>
    <property type="match status" value="1"/>
</dbReference>
<evidence type="ECO:0000259" key="4">
    <source>
        <dbReference type="SMART" id="SM01217"/>
    </source>
</evidence>
<dbReference type="SMART" id="SM01217">
    <property type="entry name" value="Fn3_like"/>
    <property type="match status" value="1"/>
</dbReference>
<dbReference type="InterPro" id="IPR002772">
    <property type="entry name" value="Glyco_hydro_3_C"/>
</dbReference>
<feature type="domain" description="Fibronectin type III-like" evidence="4">
    <location>
        <begin position="704"/>
        <end position="773"/>
    </location>
</feature>
<dbReference type="SUPFAM" id="SSF52279">
    <property type="entry name" value="Beta-D-glucan exohydrolase, C-terminal domain"/>
    <property type="match status" value="1"/>
</dbReference>
<comment type="similarity">
    <text evidence="1">Belongs to the glycosyl hydrolase 3 family.</text>
</comment>
<dbReference type="PANTHER" id="PTHR42721:SF3">
    <property type="entry name" value="BETA-D-XYLOSIDASE 5-RELATED"/>
    <property type="match status" value="1"/>
</dbReference>
<dbReference type="InterPro" id="IPR026891">
    <property type="entry name" value="Fn3-like"/>
</dbReference>
<dbReference type="Pfam" id="PF00933">
    <property type="entry name" value="Glyco_hydro_3"/>
    <property type="match status" value="1"/>
</dbReference>
<dbReference type="GO" id="GO:0031222">
    <property type="term" value="P:arabinan catabolic process"/>
    <property type="evidence" value="ECO:0007669"/>
    <property type="project" value="TreeGrafter"/>
</dbReference>
<dbReference type="GO" id="GO:0008422">
    <property type="term" value="F:beta-glucosidase activity"/>
    <property type="evidence" value="ECO:0007669"/>
    <property type="project" value="UniProtKB-ARBA"/>
</dbReference>
<keyword evidence="2" id="KW-0732">Signal</keyword>
<dbReference type="Pfam" id="PF14310">
    <property type="entry name" value="Fn3-like"/>
    <property type="match status" value="1"/>
</dbReference>
<dbReference type="InterPro" id="IPR013857">
    <property type="entry name" value="NADH-UbQ_OxRdtase-assoc_prot30"/>
</dbReference>
<dbReference type="GO" id="GO:0045493">
    <property type="term" value="P:xylan catabolic process"/>
    <property type="evidence" value="ECO:0007669"/>
    <property type="project" value="InterPro"/>
</dbReference>
<dbReference type="InterPro" id="IPR036881">
    <property type="entry name" value="Glyco_hydro_3_C_sf"/>
</dbReference>
<dbReference type="SUPFAM" id="SSF49785">
    <property type="entry name" value="Galactose-binding domain-like"/>
    <property type="match status" value="1"/>
</dbReference>
<dbReference type="PANTHER" id="PTHR42721">
    <property type="entry name" value="SUGAR HYDROLASE-RELATED"/>
    <property type="match status" value="1"/>
</dbReference>
<keyword evidence="3" id="KW-0378">Hydrolase</keyword>
<dbReference type="PRINTS" id="PR00133">
    <property type="entry name" value="GLHYDRLASE3"/>
</dbReference>
<dbReference type="Gene3D" id="2.60.120.430">
    <property type="entry name" value="Galactose-binding lectin"/>
    <property type="match status" value="1"/>
</dbReference>
<dbReference type="AlphaFoldDB" id="A0AAU7DR94"/>
<dbReference type="InterPro" id="IPR044993">
    <property type="entry name" value="BXL"/>
</dbReference>
<accession>A0AAU7DR94</accession>
<dbReference type="Pfam" id="PF01915">
    <property type="entry name" value="Glyco_hydro_3_C"/>
    <property type="match status" value="1"/>
</dbReference>
<dbReference type="Gene3D" id="3.20.20.300">
    <property type="entry name" value="Glycoside hydrolase, family 3, N-terminal domain"/>
    <property type="match status" value="1"/>
</dbReference>
<dbReference type="GO" id="GO:0009044">
    <property type="term" value="F:xylan 1,4-beta-xylosidase activity"/>
    <property type="evidence" value="ECO:0007669"/>
    <property type="project" value="InterPro"/>
</dbReference>
<dbReference type="EMBL" id="CP121196">
    <property type="protein sequence ID" value="XBH19961.1"/>
    <property type="molecule type" value="Genomic_DNA"/>
</dbReference>
<protein>
    <submittedName>
        <fullName evidence="5">CIA30 family protein</fullName>
    </submittedName>
</protein>
<dbReference type="FunFam" id="2.60.40.10:FF:000495">
    <property type="entry name" value="Periplasmic beta-glucosidase"/>
    <property type="match status" value="1"/>
</dbReference>
<reference evidence="5" key="1">
    <citation type="submission" date="2023-03" db="EMBL/GenBank/DDBJ databases">
        <title>Edaphobacter sp.</title>
        <authorList>
            <person name="Huber K.J."/>
            <person name="Papendorf J."/>
            <person name="Pilke C."/>
            <person name="Bunk B."/>
            <person name="Sproeer C."/>
            <person name="Pester M."/>
        </authorList>
    </citation>
    <scope>NUCLEOTIDE SEQUENCE</scope>
    <source>
        <strain evidence="5">DSM 110680</strain>
    </source>
</reference>
<dbReference type="Pfam" id="PF08547">
    <property type="entry name" value="CIA30"/>
    <property type="match status" value="1"/>
</dbReference>
<evidence type="ECO:0000256" key="3">
    <source>
        <dbReference type="ARBA" id="ARBA00022801"/>
    </source>
</evidence>
<dbReference type="RefSeq" id="WP_348265183.1">
    <property type="nucleotide sequence ID" value="NZ_CP121196.1"/>
</dbReference>
<dbReference type="InterPro" id="IPR036962">
    <property type="entry name" value="Glyco_hydro_3_N_sf"/>
</dbReference>
<dbReference type="InterPro" id="IPR013783">
    <property type="entry name" value="Ig-like_fold"/>
</dbReference>
<evidence type="ECO:0000313" key="5">
    <source>
        <dbReference type="EMBL" id="XBH19961.1"/>
    </source>
</evidence>
<proteinExistence type="inferred from homology"/>
<gene>
    <name evidence="5" type="ORF">P8935_11715</name>
</gene>
<dbReference type="SUPFAM" id="SSF51445">
    <property type="entry name" value="(Trans)glycosidases"/>
    <property type="match status" value="1"/>
</dbReference>
<dbReference type="InterPro" id="IPR008979">
    <property type="entry name" value="Galactose-bd-like_sf"/>
</dbReference>
<sequence length="970" mass="104919">MKISARFSPKLPFSVLLLGLGFLAFVAGAQEKLPASSDSPRYKDAALPVADRVADLLPRMTLEEKVNQLSWTWQKNVQVVDPTGTFTTETARQTVAAEWTPDFKLTPRNAAILRNAVQRYQLEKTRLGIPIIFPGEALHGYMEYGSTSFPQALGLAATWDPALVRKVFNAVGDEAGSRGAGQVFSPVLDLAREPRWGRTEETYGEDPFLISRIGVAAIEGLQGNSYMIDRHHVMATAKHFAVHGVPEGGTNTAPGNISERVIRENYLVPFQAAVQEGRAGSVMASYNEIDGVPSHANHWLLDKVLRQEWHFDGYVSSDDNGLQMLMGTHHVAHDMAEAARVGLAAGVDFDISDEPIYPGLVEQVKQGLVSESEVDRAVARVLTAKFRLGLFDNPYVDPDYAEKINNSPEHKKLAAEAARKVIVLLKNDKNLLPLDMTKMKSIAVIGPNAADVHLGGYSRDPGYGVSVLDGIKAKVGDKVKVLYAEGCKITTAPQGFRGWWANDVQLVDPKTQTASIQAAVDAAKKADVSIVVVGENESTNREAWSEDHRGDRDSLDLLGAQNDLVKAVVETGKPVVVLLLNGRPLSINYIAEKVPAILEGFYLGEEGGTAAADVIFGDANPGGKLPITFPHTVGALPDYYNHKPSANRSYEFSTRQPLFPFGFGLSYTSFKFDNLKVEPQQIMQAGTAKVSVDVTNTGTREGDEVPEFYIHQRVASVTQPVMQLKGFERITLKPGEKRTVTFTVTPETLSIWNIDMHRVVEPGVFDMMVGPSSDKTSAVKLTVTGVNGETGKPAATAQVPAGSEANMVSNFDEGKVKAAYGMWIPANDTMNGGKSNSKLDVVEPGAANTKGALQVTGEVVPGGAFLFAGALFSPGAAPMKPANLSKKSGISFWAKGDGNTYTLLVLTEARNGQNGEAPAMTTFPAGPEWKQYTFPFSTFDTDGSDLSGIGFIRVMEPGKFQFQIDEVEIK</sequence>
<evidence type="ECO:0000256" key="1">
    <source>
        <dbReference type="ARBA" id="ARBA00005336"/>
    </source>
</evidence>
<dbReference type="InterPro" id="IPR001764">
    <property type="entry name" value="Glyco_hydro_3_N"/>
</dbReference>
<evidence type="ECO:0000256" key="2">
    <source>
        <dbReference type="ARBA" id="ARBA00022729"/>
    </source>
</evidence>